<feature type="region of interest" description="Disordered" evidence="1">
    <location>
        <begin position="1"/>
        <end position="41"/>
    </location>
</feature>
<accession>A0A7J9IB60</accession>
<sequence length="78" mass="8596">MPPNRSKAILVPPVASSSEEDPGESELDANEAKRPKKKVGEEGMVTAPVVEEVKKAKRHKSRLFPKSLKVHEQHVCVV</sequence>
<dbReference type="Proteomes" id="UP000593560">
    <property type="component" value="Unassembled WGS sequence"/>
</dbReference>
<gene>
    <name evidence="2" type="ORF">Gohar_019378</name>
</gene>
<keyword evidence="3" id="KW-1185">Reference proteome</keyword>
<evidence type="ECO:0000313" key="3">
    <source>
        <dbReference type="Proteomes" id="UP000593560"/>
    </source>
</evidence>
<evidence type="ECO:0000313" key="2">
    <source>
        <dbReference type="EMBL" id="MBA0819361.1"/>
    </source>
</evidence>
<feature type="compositionally biased region" description="Basic and acidic residues" evidence="1">
    <location>
        <begin position="30"/>
        <end position="41"/>
    </location>
</feature>
<feature type="compositionally biased region" description="Acidic residues" evidence="1">
    <location>
        <begin position="18"/>
        <end position="29"/>
    </location>
</feature>
<proteinExistence type="predicted"/>
<comment type="caution">
    <text evidence="2">The sequence shown here is derived from an EMBL/GenBank/DDBJ whole genome shotgun (WGS) entry which is preliminary data.</text>
</comment>
<dbReference type="EMBL" id="JABFAD010329198">
    <property type="protein sequence ID" value="MBA0819361.1"/>
    <property type="molecule type" value="Genomic_DNA"/>
</dbReference>
<dbReference type="AlphaFoldDB" id="A0A7J9IB60"/>
<name>A0A7J9IB60_9ROSI</name>
<protein>
    <submittedName>
        <fullName evidence="2">Uncharacterized protein</fullName>
    </submittedName>
</protein>
<organism evidence="2 3">
    <name type="scientific">Gossypium harknessii</name>
    <dbReference type="NCBI Taxonomy" id="34285"/>
    <lineage>
        <taxon>Eukaryota</taxon>
        <taxon>Viridiplantae</taxon>
        <taxon>Streptophyta</taxon>
        <taxon>Embryophyta</taxon>
        <taxon>Tracheophyta</taxon>
        <taxon>Spermatophyta</taxon>
        <taxon>Magnoliopsida</taxon>
        <taxon>eudicotyledons</taxon>
        <taxon>Gunneridae</taxon>
        <taxon>Pentapetalae</taxon>
        <taxon>rosids</taxon>
        <taxon>malvids</taxon>
        <taxon>Malvales</taxon>
        <taxon>Malvaceae</taxon>
        <taxon>Malvoideae</taxon>
        <taxon>Gossypium</taxon>
    </lineage>
</organism>
<evidence type="ECO:0000256" key="1">
    <source>
        <dbReference type="SAM" id="MobiDB-lite"/>
    </source>
</evidence>
<reference evidence="2 3" key="1">
    <citation type="journal article" date="2019" name="Genome Biol. Evol.">
        <title>Insights into the evolution of the New World diploid cottons (Gossypium, subgenus Houzingenia) based on genome sequencing.</title>
        <authorList>
            <person name="Grover C.E."/>
            <person name="Arick M.A. 2nd"/>
            <person name="Thrash A."/>
            <person name="Conover J.L."/>
            <person name="Sanders W.S."/>
            <person name="Peterson D.G."/>
            <person name="Frelichowski J.E."/>
            <person name="Scheffler J.A."/>
            <person name="Scheffler B.E."/>
            <person name="Wendel J.F."/>
        </authorList>
    </citation>
    <scope>NUCLEOTIDE SEQUENCE [LARGE SCALE GENOMIC DNA]</scope>
    <source>
        <strain evidence="2">0</strain>
        <tissue evidence="2">Leaf</tissue>
    </source>
</reference>